<comment type="caution">
    <text evidence="2">The sequence shown here is derived from an EMBL/GenBank/DDBJ whole genome shotgun (WGS) entry which is preliminary data.</text>
</comment>
<dbReference type="Proteomes" id="UP001152888">
    <property type="component" value="Unassembled WGS sequence"/>
</dbReference>
<protein>
    <submittedName>
        <fullName evidence="2">Uncharacterized protein</fullName>
    </submittedName>
</protein>
<evidence type="ECO:0000256" key="1">
    <source>
        <dbReference type="SAM" id="SignalP"/>
    </source>
</evidence>
<organism evidence="2 3">
    <name type="scientific">Acanthoscelides obtectus</name>
    <name type="common">Bean weevil</name>
    <name type="synonym">Bruchus obtectus</name>
    <dbReference type="NCBI Taxonomy" id="200917"/>
    <lineage>
        <taxon>Eukaryota</taxon>
        <taxon>Metazoa</taxon>
        <taxon>Ecdysozoa</taxon>
        <taxon>Arthropoda</taxon>
        <taxon>Hexapoda</taxon>
        <taxon>Insecta</taxon>
        <taxon>Pterygota</taxon>
        <taxon>Neoptera</taxon>
        <taxon>Endopterygota</taxon>
        <taxon>Coleoptera</taxon>
        <taxon>Polyphaga</taxon>
        <taxon>Cucujiformia</taxon>
        <taxon>Chrysomeloidea</taxon>
        <taxon>Chrysomelidae</taxon>
        <taxon>Bruchinae</taxon>
        <taxon>Bruchini</taxon>
        <taxon>Acanthoscelides</taxon>
    </lineage>
</organism>
<keyword evidence="1" id="KW-0732">Signal</keyword>
<proteinExistence type="predicted"/>
<dbReference type="OrthoDB" id="5835829at2759"/>
<reference evidence="2" key="1">
    <citation type="submission" date="2022-03" db="EMBL/GenBank/DDBJ databases">
        <authorList>
            <person name="Sayadi A."/>
        </authorList>
    </citation>
    <scope>NUCLEOTIDE SEQUENCE</scope>
</reference>
<name>A0A9P0KG64_ACAOB</name>
<sequence length="153" mass="17424">MKFSLIFFGHLVLTLICYGNASSILFLEAICCYSHYTLGWSIASELASRGHQVTLVAAYKQQDTHTNLKQIVINTCTTWQGAPHGEEALFLLYVLMTSCETYIVSLADNGMTCLQQHPREEQEFSRSYGLMGSYLSRNIFTIYSYRLVKQKLK</sequence>
<evidence type="ECO:0000313" key="3">
    <source>
        <dbReference type="Proteomes" id="UP001152888"/>
    </source>
</evidence>
<feature type="signal peptide" evidence="1">
    <location>
        <begin position="1"/>
        <end position="21"/>
    </location>
</feature>
<accession>A0A9P0KG64</accession>
<dbReference type="EMBL" id="CAKOFQ010006810">
    <property type="protein sequence ID" value="CAH1973548.1"/>
    <property type="molecule type" value="Genomic_DNA"/>
</dbReference>
<keyword evidence="3" id="KW-1185">Reference proteome</keyword>
<evidence type="ECO:0000313" key="2">
    <source>
        <dbReference type="EMBL" id="CAH1973548.1"/>
    </source>
</evidence>
<dbReference type="SUPFAM" id="SSF53756">
    <property type="entry name" value="UDP-Glycosyltransferase/glycogen phosphorylase"/>
    <property type="match status" value="1"/>
</dbReference>
<gene>
    <name evidence="2" type="ORF">ACAOBT_LOCUS10613</name>
</gene>
<dbReference type="AlphaFoldDB" id="A0A9P0KG64"/>
<feature type="chain" id="PRO_5040255326" evidence="1">
    <location>
        <begin position="22"/>
        <end position="153"/>
    </location>
</feature>